<reference evidence="2" key="1">
    <citation type="submission" date="2018-08" db="EMBL/GenBank/DDBJ databases">
        <authorList>
            <person name="Rodrigo-Torres L."/>
            <person name="Arahal R. D."/>
            <person name="Lucena T."/>
        </authorList>
    </citation>
    <scope>NUCLEOTIDE SEQUENCE [LARGE SCALE GENOMIC DNA]</scope>
    <source>
        <strain evidence="2">CECT 7235</strain>
    </source>
</reference>
<keyword evidence="2" id="KW-1185">Reference proteome</keyword>
<evidence type="ECO:0000313" key="1">
    <source>
        <dbReference type="EMBL" id="SUZ33431.1"/>
    </source>
</evidence>
<accession>A0A3B0MC68</accession>
<protein>
    <submittedName>
        <fullName evidence="1">Uncharacterized protein</fullName>
    </submittedName>
</protein>
<dbReference type="AlphaFoldDB" id="A0A3B0MC68"/>
<name>A0A3B0MC68_9RHOB</name>
<evidence type="ECO:0000313" key="2">
    <source>
        <dbReference type="Proteomes" id="UP000272908"/>
    </source>
</evidence>
<dbReference type="EMBL" id="UIHC01000050">
    <property type="protein sequence ID" value="SUZ33431.1"/>
    <property type="molecule type" value="Genomic_DNA"/>
</dbReference>
<organism evidence="1 2">
    <name type="scientific">Roseinatronobacter ekhonensis</name>
    <dbReference type="NCBI Taxonomy" id="254356"/>
    <lineage>
        <taxon>Bacteria</taxon>
        <taxon>Pseudomonadati</taxon>
        <taxon>Pseudomonadota</taxon>
        <taxon>Alphaproteobacteria</taxon>
        <taxon>Rhodobacterales</taxon>
        <taxon>Paracoccaceae</taxon>
        <taxon>Roseinatronobacter</taxon>
    </lineage>
</organism>
<sequence length="137" mass="15444">MQLPPLIGQQSLRHQTMSRAIRDLSESDAQSAFAALEDWTSDLRSNDFHFAPTVAKVGEELIRSNNIDGFRVLEATARRIGIQRSKLWGWSGAYYDSDRVEQAAEHHDNPPDSHFRLRSLLGVLSEIQQNGSLIGDR</sequence>
<proteinExistence type="predicted"/>
<dbReference type="Proteomes" id="UP000272908">
    <property type="component" value="Unassembled WGS sequence"/>
</dbReference>
<gene>
    <name evidence="1" type="ORF">ROE7235_03201</name>
</gene>